<evidence type="ECO:0000259" key="8">
    <source>
        <dbReference type="Pfam" id="PF26282"/>
    </source>
</evidence>
<dbReference type="Pfam" id="PF26251">
    <property type="entry name" value="TPR_TRAPPC9-Trs120"/>
    <property type="match status" value="1"/>
</dbReference>
<dbReference type="InterPro" id="IPR058564">
    <property type="entry name" value="TPR_TRAPPC9_Trs120"/>
</dbReference>
<gene>
    <name evidence="10" type="ORF">BMF94_1285</name>
</gene>
<feature type="region of interest" description="Disordered" evidence="3">
    <location>
        <begin position="835"/>
        <end position="854"/>
    </location>
</feature>
<evidence type="ECO:0000259" key="7">
    <source>
        <dbReference type="Pfam" id="PF26254"/>
    </source>
</evidence>
<dbReference type="Pfam" id="PF26282">
    <property type="entry name" value="Ig_TRAPPC9-Trs120_3rd"/>
    <property type="match status" value="1"/>
</dbReference>
<dbReference type="InterPro" id="IPR058568">
    <property type="entry name" value="Ig_TRAPPC9_Trs120_4th"/>
</dbReference>
<evidence type="ECO:0000313" key="11">
    <source>
        <dbReference type="Proteomes" id="UP000237144"/>
    </source>
</evidence>
<dbReference type="OrthoDB" id="27962at2759"/>
<evidence type="ECO:0000256" key="1">
    <source>
        <dbReference type="ARBA" id="ARBA00004555"/>
    </source>
</evidence>
<feature type="domain" description="Trs120/TRAPPC9 third Ig-like" evidence="8">
    <location>
        <begin position="1713"/>
        <end position="1858"/>
    </location>
</feature>
<dbReference type="GO" id="GO:0005802">
    <property type="term" value="C:trans-Golgi network"/>
    <property type="evidence" value="ECO:0007669"/>
    <property type="project" value="TreeGrafter"/>
</dbReference>
<evidence type="ECO:0000259" key="5">
    <source>
        <dbReference type="Pfam" id="PF23868"/>
    </source>
</evidence>
<feature type="domain" description="Trs120/TRAPPC9 TPR region" evidence="6">
    <location>
        <begin position="1073"/>
        <end position="1337"/>
    </location>
</feature>
<proteinExistence type="predicted"/>
<evidence type="ECO:0000259" key="4">
    <source>
        <dbReference type="Pfam" id="PF08626"/>
    </source>
</evidence>
<evidence type="ECO:0000256" key="3">
    <source>
        <dbReference type="SAM" id="MobiDB-lite"/>
    </source>
</evidence>
<evidence type="ECO:0000313" key="10">
    <source>
        <dbReference type="EMBL" id="POY75662.1"/>
    </source>
</evidence>
<sequence>MLSRAARDVRSRARRSLATVSSQSATAGSPPLHASADTATLLDELQALLRGYPLLEQAWPDRIRLARAKWSDPTLPASIAVVGERDSGVTQLVSTLLDDPLASDDRVALTLESRRLNSKAPETIVIRYGPEGKVEAGSVAVPSTWLDDIKAELVEIQHGGVVPLESSFSALHLSDLVILVLSDSTLLSSKAAQTTLYNLASKPNVLVALNCQDASPSASSSALRSLEHQLETLLPPSTAQDGIAPRPIVISTRQATDALEALTPTEPAHQPSYETFQKGYLDSQIPQLHQLLTAAVSETGPRSVLTGQVSPLQQQTAAYMLSTALHRAAFAGATVADAVDSAAASLSALKQHTDEARLALMRDLGVDDAETGLVRVPADELRHAMAALDDVLLKRLAWYKLPYRVDDMHAEIALVVEKTYLPRFEDALVFASGRAVATADELSAKTDKVLASPAFAESPSAGALSPATKLASLHSATMLNEIAQASREAAHSLSSAPTALSSAVTRRRNQITAPGGPTDALQRRAQKAVVSSATWSLVSAGGAIASELTHYAELGTNVGVGLLGVTLGAWGLQRGWEKAKKRFRKDVGERITGGLEEDLGVRAHKIAERAAWKSTEAVRLGEEAIRSRTEEWERARRVLADLEQRRRRGLEPAKLQVLVVPVQPIRRRVFDRHVETLNRYSAVPLTDVPPDRRGDRAVFSATPNAAGSLLFDFVTPSAYAASRPLAFLADLQTHRRVQGIIGILDASEYTSHSLDDALASFQASLKALPKTFATKVYGFGANEGQLEQARAVKESEGLVMVPSEGDVGFFLKTILAEFASGILWEFSNTAAQLESRTSIPTPQEHDSLSLQRAVSRASVESGRSYHVPDRGTPPLQHSSVMNRTGVAAPPQSHPHTVPNGVSTAPKRDSLAFGTASLSSSPKPILPSTSAASGVATTAQLVDARARRRVAGREKKLMGDMWLLSGRPQEAIMAYNEAILLTKAWSDQVWQASAYEGVAVALVLQATQPRGSQGTQPPSLGQQRSDSPIPSAPIPHSSTFLSAIPERLTLAVTLYEKMLAPITPSRDSAGSLDPDRAHPLLYIEACLRSAKFLLAVHEAQGSMPKALQRLVLPPQAKDSQMSSAEQARQARLNSLVPSNTVPRSSIAIWLNSAYSSHLQSLDPPVRIRALSEIAALYARVGYRRKEAFVLREIAALCADAAVQQMVGDASLGSPRGKPFSPKIPVINEANGTERAGGQRARVDSTALVSVLGKVCEAVGLGAALEALASAGDVARVFGWPAVQLGILKDAALMAEAVQDHRAAIGFIVQALRSLAATIPPFEQYDLSASIPRITAAASMTGATLELDYWGPNELVMSLEVAPLASSRQPFEVNQSVVGAGAVGELPVKQNPFLYDPRQQSKASTGSQALLLQGEAAEIYVTLRNYFLFELEIKSMSLSTEGAAFASESTSVSIPPNSLQTLAGCTTREFTVVREASGGNDARLSPVDSLRERIKKTGLDAAPTRASGSTPSNVAEPATEPEFIECIVVPEQPLLWMRSTSLTHGALMLYDGEISTIRLALENASSTPVDFLRVTCSDSLTEATRAYLADAELDAAEVYELEADVVERPVFRWSGDPETDIAAGQSHMLEVECRGKIGCMSGSIQVEYGNRGSGIRDGAGKIWTRRLTCDVLLTVHQTLVAHSLSISHLKSSKGAVRSHARSASVVSLGQRGAAVDSRLEDSLRGVEAGEHCLVSLHVTNVCGKPFEVKLERREEENDFYLKRKRAEPGSTHRLLVRLDRLLLSDEELARPIPSLSERQFIAAKVKRSASDERLERELFWYREALLRRIRLSWNEVGSLRTGDIGLQGVRLDSAMLEVLRQDEVRIELSLAGESAEQTGDRPHSAYSAVADDFLEVEATVTSSSATALPLRLRLELLPPNAESAAASLSHLARYVVIEGITPISLDLLPPGQSTHAIIPLCLLAQGRYDFGCIVEERTEGLRKPRSWRSRTTLTIQVNS</sequence>
<feature type="domain" description="Trs120/TRAPPC9 first Ig-like" evidence="7">
    <location>
        <begin position="1354"/>
        <end position="1460"/>
    </location>
</feature>
<feature type="region of interest" description="Disordered" evidence="3">
    <location>
        <begin position="498"/>
        <end position="520"/>
    </location>
</feature>
<feature type="compositionally biased region" description="Polar residues" evidence="3">
    <location>
        <begin position="1008"/>
        <end position="1023"/>
    </location>
</feature>
<dbReference type="PANTHER" id="PTHR21512">
    <property type="entry name" value="TRAFFICKING PROTEIN PARTICLE COMPLEX SUBUNIT 9"/>
    <property type="match status" value="1"/>
</dbReference>
<feature type="domain" description="Trs120/TRAPPC9 fourth Ig-like" evidence="9">
    <location>
        <begin position="1862"/>
        <end position="1996"/>
    </location>
</feature>
<dbReference type="Pfam" id="PF08626">
    <property type="entry name" value="TRAPPC9-Trs120"/>
    <property type="match status" value="1"/>
</dbReference>
<dbReference type="PANTHER" id="PTHR21512:SF5">
    <property type="entry name" value="TRAFFICKING PROTEIN PARTICLE COMPLEX SUBUNIT 9"/>
    <property type="match status" value="1"/>
</dbReference>
<dbReference type="Pfam" id="PF26283">
    <property type="entry name" value="Ig_TRAPPC9-Trs120_4th"/>
    <property type="match status" value="1"/>
</dbReference>
<feature type="compositionally biased region" description="Polar residues" evidence="3">
    <location>
        <begin position="18"/>
        <end position="27"/>
    </location>
</feature>
<comment type="caution">
    <text evidence="10">The sequence shown here is derived from an EMBL/GenBank/DDBJ whole genome shotgun (WGS) entry which is preliminary data.</text>
</comment>
<dbReference type="Pfam" id="PF23868">
    <property type="entry name" value="Mmc1_C"/>
    <property type="match status" value="1"/>
</dbReference>
<dbReference type="Proteomes" id="UP000237144">
    <property type="component" value="Unassembled WGS sequence"/>
</dbReference>
<dbReference type="InterPro" id="IPR058567">
    <property type="entry name" value="Ig_TRAPPC9_Trs120_3rd"/>
</dbReference>
<organism evidence="10 11">
    <name type="scientific">Rhodotorula taiwanensis</name>
    <dbReference type="NCBI Taxonomy" id="741276"/>
    <lineage>
        <taxon>Eukaryota</taxon>
        <taxon>Fungi</taxon>
        <taxon>Dikarya</taxon>
        <taxon>Basidiomycota</taxon>
        <taxon>Pucciniomycotina</taxon>
        <taxon>Microbotryomycetes</taxon>
        <taxon>Sporidiobolales</taxon>
        <taxon>Sporidiobolaceae</taxon>
        <taxon>Rhodotorula</taxon>
    </lineage>
</organism>
<reference evidence="10 11" key="1">
    <citation type="journal article" date="2018" name="Front. Microbiol.">
        <title>Prospects for Fungal Bioremediation of Acidic Radioactive Waste Sites: Characterization and Genome Sequence of Rhodotorula taiwanensis MD1149.</title>
        <authorList>
            <person name="Tkavc R."/>
            <person name="Matrosova V.Y."/>
            <person name="Grichenko O.E."/>
            <person name="Gostincar C."/>
            <person name="Volpe R.P."/>
            <person name="Klimenkova P."/>
            <person name="Gaidamakova E.K."/>
            <person name="Zhou C.E."/>
            <person name="Stewart B.J."/>
            <person name="Lyman M.G."/>
            <person name="Malfatti S.A."/>
            <person name="Rubinfeld B."/>
            <person name="Courtot M."/>
            <person name="Singh J."/>
            <person name="Dalgard C.L."/>
            <person name="Hamilton T."/>
            <person name="Frey K.G."/>
            <person name="Gunde-Cimerman N."/>
            <person name="Dugan L."/>
            <person name="Daly M.J."/>
        </authorList>
    </citation>
    <scope>NUCLEOTIDE SEQUENCE [LARGE SCALE GENOMIC DNA]</scope>
    <source>
        <strain evidence="10 11">MD1149</strain>
    </source>
</reference>
<evidence type="ECO:0000259" key="6">
    <source>
        <dbReference type="Pfam" id="PF26251"/>
    </source>
</evidence>
<evidence type="ECO:0000259" key="9">
    <source>
        <dbReference type="Pfam" id="PF26283"/>
    </source>
</evidence>
<feature type="compositionally biased region" description="Low complexity" evidence="3">
    <location>
        <begin position="1024"/>
        <end position="1035"/>
    </location>
</feature>
<dbReference type="EMBL" id="PJQD01000013">
    <property type="protein sequence ID" value="POY75662.1"/>
    <property type="molecule type" value="Genomic_DNA"/>
</dbReference>
<feature type="domain" description="Mmc1 C-terminal" evidence="5">
    <location>
        <begin position="380"/>
        <end position="590"/>
    </location>
</feature>
<evidence type="ECO:0000256" key="2">
    <source>
        <dbReference type="ARBA" id="ARBA00023034"/>
    </source>
</evidence>
<comment type="subcellular location">
    <subcellularLocation>
        <location evidence="1">Golgi apparatus</location>
    </subcellularLocation>
</comment>
<dbReference type="InterPro" id="IPR058565">
    <property type="entry name" value="Ig_TRAPPC9_Trs120_1st"/>
</dbReference>
<dbReference type="InterPro" id="IPR013935">
    <property type="entry name" value="Trs120_TRAPPC9"/>
</dbReference>
<dbReference type="STRING" id="741276.A0A2S5BFV9"/>
<accession>A0A2S5BFV9</accession>
<name>A0A2S5BFV9_9BASI</name>
<dbReference type="InterPro" id="IPR058563">
    <property type="entry name" value="Trs120_TRAPPC9_N"/>
</dbReference>
<feature type="region of interest" description="Disordered" evidence="3">
    <location>
        <begin position="1"/>
        <end position="33"/>
    </location>
</feature>
<keyword evidence="2" id="KW-0333">Golgi apparatus</keyword>
<dbReference type="Pfam" id="PF26280">
    <property type="entry name" value="Ig_TRAPPC9-Trs120_2nd"/>
    <property type="match status" value="1"/>
</dbReference>
<protein>
    <submittedName>
        <fullName evidence="10">Uncharacterized protein</fullName>
    </submittedName>
</protein>
<keyword evidence="11" id="KW-1185">Reference proteome</keyword>
<dbReference type="InterPro" id="IPR056196">
    <property type="entry name" value="Mmc1_C"/>
</dbReference>
<feature type="compositionally biased region" description="Basic and acidic residues" evidence="3">
    <location>
        <begin position="1"/>
        <end position="11"/>
    </location>
</feature>
<feature type="domain" description="Trs120/TRAPPC9 N-terminal" evidence="4">
    <location>
        <begin position="651"/>
        <end position="1005"/>
    </location>
</feature>
<dbReference type="Pfam" id="PF26254">
    <property type="entry name" value="Ig_TRAPPC9-Trs120_1st"/>
    <property type="match status" value="1"/>
</dbReference>
<feature type="region of interest" description="Disordered" evidence="3">
    <location>
        <begin position="859"/>
        <end position="905"/>
    </location>
</feature>
<feature type="region of interest" description="Disordered" evidence="3">
    <location>
        <begin position="1008"/>
        <end position="1035"/>
    </location>
</feature>